<dbReference type="GO" id="GO:0005886">
    <property type="term" value="C:plasma membrane"/>
    <property type="evidence" value="ECO:0007669"/>
    <property type="project" value="TreeGrafter"/>
</dbReference>
<name>A0A167WJG7_CORFA</name>
<dbReference type="Pfam" id="PF07690">
    <property type="entry name" value="MFS_1"/>
    <property type="match status" value="1"/>
</dbReference>
<dbReference type="InterPro" id="IPR020846">
    <property type="entry name" value="MFS_dom"/>
</dbReference>
<keyword evidence="4 5" id="KW-0472">Membrane</keyword>
<feature type="transmembrane region" description="Helical" evidence="5">
    <location>
        <begin position="96"/>
        <end position="114"/>
    </location>
</feature>
<dbReference type="PANTHER" id="PTHR23502:SF52">
    <property type="entry name" value="MULTIDRUG TRANSPORTER, PUTATIVE (AFU_ORTHOLOGUE AFUA_2G17730)-RELATED"/>
    <property type="match status" value="1"/>
</dbReference>
<dbReference type="GO" id="GO:0022857">
    <property type="term" value="F:transmembrane transporter activity"/>
    <property type="evidence" value="ECO:0007669"/>
    <property type="project" value="InterPro"/>
</dbReference>
<dbReference type="Gene3D" id="1.20.1250.20">
    <property type="entry name" value="MFS general substrate transporter like domains"/>
    <property type="match status" value="1"/>
</dbReference>
<dbReference type="Proteomes" id="UP000076744">
    <property type="component" value="Unassembled WGS sequence"/>
</dbReference>
<accession>A0A167WJG7</accession>
<feature type="transmembrane region" description="Helical" evidence="5">
    <location>
        <begin position="299"/>
        <end position="320"/>
    </location>
</feature>
<feature type="transmembrane region" description="Helical" evidence="5">
    <location>
        <begin position="25"/>
        <end position="46"/>
    </location>
</feature>
<dbReference type="EMBL" id="AZHB01000010">
    <property type="protein sequence ID" value="OAA63867.1"/>
    <property type="molecule type" value="Genomic_DNA"/>
</dbReference>
<keyword evidence="3 5" id="KW-1133">Transmembrane helix</keyword>
<evidence type="ECO:0000256" key="1">
    <source>
        <dbReference type="ARBA" id="ARBA00004141"/>
    </source>
</evidence>
<reference evidence="7 8" key="1">
    <citation type="journal article" date="2016" name="Genome Biol. Evol.">
        <title>Divergent and convergent evolution of fungal pathogenicity.</title>
        <authorList>
            <person name="Shang Y."/>
            <person name="Xiao G."/>
            <person name="Zheng P."/>
            <person name="Cen K."/>
            <person name="Zhan S."/>
            <person name="Wang C."/>
        </authorList>
    </citation>
    <scope>NUCLEOTIDE SEQUENCE [LARGE SCALE GENOMIC DNA]</scope>
    <source>
        <strain evidence="7 8">ARSEF 2679</strain>
    </source>
</reference>
<evidence type="ECO:0000256" key="2">
    <source>
        <dbReference type="ARBA" id="ARBA00022692"/>
    </source>
</evidence>
<feature type="transmembrane region" description="Helical" evidence="5">
    <location>
        <begin position="159"/>
        <end position="179"/>
    </location>
</feature>
<evidence type="ECO:0000256" key="4">
    <source>
        <dbReference type="ARBA" id="ARBA00023136"/>
    </source>
</evidence>
<protein>
    <submittedName>
        <fullName evidence="7">Multidrug transporter</fullName>
    </submittedName>
</protein>
<keyword evidence="8" id="KW-1185">Reference proteome</keyword>
<dbReference type="RefSeq" id="XP_018704516.1">
    <property type="nucleotide sequence ID" value="XM_018848182.1"/>
</dbReference>
<sequence>MGDGPSPEWDAHPANPYSWPSRKKWSVMSTALVVTFVVGLNATSITTASDELSADFHLGADSSIEYNFFAVTAWNAAAAAVPLATLPLMDTYGVRLGYLTCHVLFTIFLAPQALAPNFATLVACRAVAGAAGGTLQNAADGIAANLFPHSRDRTLPLTLYVFSLVFGVTMGPVLGAVVEPLTWRWIFWIQLILCGALTPAVFLFLKETRGSVLYPLYFPSSDAASAESSPPTTTTTTTKAALAELRTATTRSFLLLTTELTVALFTLWSSFAFGLVFLSSQSIPLVFLSAFSWPAYRSGLVQAALGLGQVLGLAACLLQCRAYARAPAPETILHLAVPATPIALAGGLFAYGWSVHQPHWIVAAVGLALVGFASMVVVNSASIYVTDAYPAFAASAIAAVAFGENMFAAFLPLATKPMYERLGYDWASSLLGFVGLALTFAPLLLLFNGKKIRSKSTFNQ</sequence>
<dbReference type="GeneID" id="30020868"/>
<gene>
    <name evidence="7" type="ORF">ISF_04576</name>
</gene>
<dbReference type="InterPro" id="IPR011701">
    <property type="entry name" value="MFS"/>
</dbReference>
<feature type="transmembrane region" description="Helical" evidence="5">
    <location>
        <begin position="391"/>
        <end position="414"/>
    </location>
</feature>
<feature type="transmembrane region" description="Helical" evidence="5">
    <location>
        <begin position="332"/>
        <end position="353"/>
    </location>
</feature>
<comment type="subcellular location">
    <subcellularLocation>
        <location evidence="1">Membrane</location>
        <topology evidence="1">Multi-pass membrane protein</topology>
    </subcellularLocation>
</comment>
<feature type="transmembrane region" description="Helical" evidence="5">
    <location>
        <begin position="426"/>
        <end position="447"/>
    </location>
</feature>
<evidence type="ECO:0000313" key="7">
    <source>
        <dbReference type="EMBL" id="OAA63867.1"/>
    </source>
</evidence>
<evidence type="ECO:0000259" key="6">
    <source>
        <dbReference type="PROSITE" id="PS50850"/>
    </source>
</evidence>
<dbReference type="STRING" id="1081104.A0A167WJG7"/>
<feature type="transmembrane region" description="Helical" evidence="5">
    <location>
        <begin position="185"/>
        <end position="205"/>
    </location>
</feature>
<evidence type="ECO:0000256" key="5">
    <source>
        <dbReference type="SAM" id="Phobius"/>
    </source>
</evidence>
<dbReference type="PROSITE" id="PS50850">
    <property type="entry name" value="MFS"/>
    <property type="match status" value="1"/>
</dbReference>
<feature type="transmembrane region" description="Helical" evidence="5">
    <location>
        <begin position="66"/>
        <end position="89"/>
    </location>
</feature>
<dbReference type="PANTHER" id="PTHR23502">
    <property type="entry name" value="MAJOR FACILITATOR SUPERFAMILY"/>
    <property type="match status" value="1"/>
</dbReference>
<evidence type="ECO:0000256" key="3">
    <source>
        <dbReference type="ARBA" id="ARBA00022989"/>
    </source>
</evidence>
<proteinExistence type="predicted"/>
<comment type="caution">
    <text evidence="7">The sequence shown here is derived from an EMBL/GenBank/DDBJ whole genome shotgun (WGS) entry which is preliminary data.</text>
</comment>
<dbReference type="AlphaFoldDB" id="A0A167WJG7"/>
<keyword evidence="2 5" id="KW-0812">Transmembrane</keyword>
<feature type="transmembrane region" description="Helical" evidence="5">
    <location>
        <begin position="359"/>
        <end position="379"/>
    </location>
</feature>
<dbReference type="InterPro" id="IPR036259">
    <property type="entry name" value="MFS_trans_sf"/>
</dbReference>
<dbReference type="OrthoDB" id="4426556at2759"/>
<dbReference type="SUPFAM" id="SSF103473">
    <property type="entry name" value="MFS general substrate transporter"/>
    <property type="match status" value="1"/>
</dbReference>
<feature type="domain" description="Major facilitator superfamily (MFS) profile" evidence="6">
    <location>
        <begin position="27"/>
        <end position="453"/>
    </location>
</feature>
<feature type="transmembrane region" description="Helical" evidence="5">
    <location>
        <begin position="253"/>
        <end position="279"/>
    </location>
</feature>
<organism evidence="7 8">
    <name type="scientific">Cordyceps fumosorosea (strain ARSEF 2679)</name>
    <name type="common">Isaria fumosorosea</name>
    <dbReference type="NCBI Taxonomy" id="1081104"/>
    <lineage>
        <taxon>Eukaryota</taxon>
        <taxon>Fungi</taxon>
        <taxon>Dikarya</taxon>
        <taxon>Ascomycota</taxon>
        <taxon>Pezizomycotina</taxon>
        <taxon>Sordariomycetes</taxon>
        <taxon>Hypocreomycetidae</taxon>
        <taxon>Hypocreales</taxon>
        <taxon>Cordycipitaceae</taxon>
        <taxon>Cordyceps</taxon>
    </lineage>
</organism>
<evidence type="ECO:0000313" key="8">
    <source>
        <dbReference type="Proteomes" id="UP000076744"/>
    </source>
</evidence>